<proteinExistence type="inferred from homology"/>
<dbReference type="AlphaFoldDB" id="A0A6G1KJP4"/>
<dbReference type="InterPro" id="IPR006906">
    <property type="entry name" value="Timeless_N"/>
</dbReference>
<feature type="compositionally biased region" description="Basic residues" evidence="8">
    <location>
        <begin position="1057"/>
        <end position="1070"/>
    </location>
</feature>
<evidence type="ECO:0000256" key="2">
    <source>
        <dbReference type="ARBA" id="ARBA00008174"/>
    </source>
</evidence>
<dbReference type="OrthoDB" id="310853at2759"/>
<evidence type="ECO:0000256" key="7">
    <source>
        <dbReference type="ARBA" id="ARBA00023306"/>
    </source>
</evidence>
<dbReference type="PANTHER" id="PTHR22940:SF4">
    <property type="entry name" value="PROTEIN TIMELESS HOMOLOG"/>
    <property type="match status" value="1"/>
</dbReference>
<keyword evidence="11" id="KW-1185">Reference proteome</keyword>
<organism evidence="10 11">
    <name type="scientific">Pleomassaria siparia CBS 279.74</name>
    <dbReference type="NCBI Taxonomy" id="1314801"/>
    <lineage>
        <taxon>Eukaryota</taxon>
        <taxon>Fungi</taxon>
        <taxon>Dikarya</taxon>
        <taxon>Ascomycota</taxon>
        <taxon>Pezizomycotina</taxon>
        <taxon>Dothideomycetes</taxon>
        <taxon>Pleosporomycetidae</taxon>
        <taxon>Pleosporales</taxon>
        <taxon>Pleomassariaceae</taxon>
        <taxon>Pleomassaria</taxon>
    </lineage>
</organism>
<feature type="compositionally biased region" description="Basic and acidic residues" evidence="8">
    <location>
        <begin position="897"/>
        <end position="926"/>
    </location>
</feature>
<dbReference type="PANTHER" id="PTHR22940">
    <property type="entry name" value="TIMEOUT/TIMELESS-2"/>
    <property type="match status" value="1"/>
</dbReference>
<dbReference type="GO" id="GO:0051321">
    <property type="term" value="P:meiotic cell cycle"/>
    <property type="evidence" value="ECO:0007669"/>
    <property type="project" value="UniProtKB-KW"/>
</dbReference>
<gene>
    <name evidence="10" type="ORF">K504DRAFT_464692</name>
</gene>
<dbReference type="InterPro" id="IPR044998">
    <property type="entry name" value="Timeless"/>
</dbReference>
<dbReference type="GO" id="GO:0006281">
    <property type="term" value="P:DNA repair"/>
    <property type="evidence" value="ECO:0007669"/>
    <property type="project" value="TreeGrafter"/>
</dbReference>
<evidence type="ECO:0000256" key="3">
    <source>
        <dbReference type="ARBA" id="ARBA00021529"/>
    </source>
</evidence>
<dbReference type="GO" id="GO:0043111">
    <property type="term" value="P:replication fork arrest"/>
    <property type="evidence" value="ECO:0007669"/>
    <property type="project" value="TreeGrafter"/>
</dbReference>
<evidence type="ECO:0000313" key="10">
    <source>
        <dbReference type="EMBL" id="KAF2712621.1"/>
    </source>
</evidence>
<dbReference type="GO" id="GO:0000076">
    <property type="term" value="P:DNA replication checkpoint signaling"/>
    <property type="evidence" value="ECO:0007669"/>
    <property type="project" value="TreeGrafter"/>
</dbReference>
<feature type="region of interest" description="Disordered" evidence="8">
    <location>
        <begin position="897"/>
        <end position="1164"/>
    </location>
</feature>
<feature type="region of interest" description="Disordered" evidence="8">
    <location>
        <begin position="577"/>
        <end position="596"/>
    </location>
</feature>
<feature type="compositionally biased region" description="Acidic residues" evidence="8">
    <location>
        <begin position="813"/>
        <end position="824"/>
    </location>
</feature>
<evidence type="ECO:0000313" key="11">
    <source>
        <dbReference type="Proteomes" id="UP000799428"/>
    </source>
</evidence>
<protein>
    <recommendedName>
        <fullName evidence="3">Topoisomerase 1-associated factor 1</fullName>
    </recommendedName>
</protein>
<feature type="compositionally biased region" description="Basic residues" evidence="8">
    <location>
        <begin position="339"/>
        <end position="348"/>
    </location>
</feature>
<name>A0A6G1KJP4_9PLEO</name>
<keyword evidence="4" id="KW-0236">DNA replication inhibitor</keyword>
<keyword evidence="7" id="KW-0131">Cell cycle</keyword>
<evidence type="ECO:0000256" key="8">
    <source>
        <dbReference type="SAM" id="MobiDB-lite"/>
    </source>
</evidence>
<dbReference type="Proteomes" id="UP000799428">
    <property type="component" value="Unassembled WGS sequence"/>
</dbReference>
<dbReference type="GO" id="GO:0031298">
    <property type="term" value="C:replication fork protection complex"/>
    <property type="evidence" value="ECO:0007669"/>
    <property type="project" value="TreeGrafter"/>
</dbReference>
<feature type="compositionally biased region" description="Basic and acidic residues" evidence="8">
    <location>
        <begin position="936"/>
        <end position="956"/>
    </location>
</feature>
<dbReference type="GO" id="GO:0003677">
    <property type="term" value="F:DNA binding"/>
    <property type="evidence" value="ECO:0007669"/>
    <property type="project" value="TreeGrafter"/>
</dbReference>
<evidence type="ECO:0000256" key="1">
    <source>
        <dbReference type="ARBA" id="ARBA00004123"/>
    </source>
</evidence>
<feature type="region of interest" description="Disordered" evidence="8">
    <location>
        <begin position="326"/>
        <end position="358"/>
    </location>
</feature>
<sequence>MAQQTTLDEWAKDPLVDPEIRAHVYSLITALGGIGEDGTYALGDDALLCLKDLRKWLKFADGQLNRRDVARCMAEANLVKGDLLEMLAKISDRIMQDKLKHKVAVAILELLVPLTWPFEIDPVEATVNHHKHGPYIQLAQIGYKRAILQYDRARILQTAVRIALPSMAVPLRERTPRDEGIIRIALYFLRNIAMLAPPSSAPMDIDEAEVSRSATIETFQEQDIFKVILSVASSIGDDYVNQDVVILETLFYLLKGIDAEKLFMEDKKLGSKNTNELKDLIQKEKAMLAGYARHAPTRHNRFGTMIWLKREDEKVSTISGQDVLGKAQKSMQKMDTTKKWNKPKRTGRKKGEEEQESEEFNLPVSLTASSRKHIKAFVEEFLDSSFNPLFLHLRKALERETERVETRHSRQYFYLVSWFLRAECARRRTIKERAADPKSSDVLTAEDESYGLVAESMNQETFILLNRFMQKSQDEKAWQDLNAGMRCFTQILLTVQEMSESALEDDQEIAENIQNRIFYEEATHDRVVQILRSYKDQGFGYLDAVTELSHVFLRMLERYSKQNVDLQVRSKKRARKIRKKQAEATGEGGDDEGHVSATEDVASAQKVVSERKFDFARFSAKFVNQASVDTFVAFIKFYKELDVEQLKRAHRFFYRVAFKLEIGVLLFRVDIIQLFNQMIKGPEGLDPDSPSFKEWEELIRHLFRTVVKRMQERSELVVEMLFSKIPATIFYLEHGYEREVTTRAPRAPAELVVKPGLEKSEQIGVAVGVLINLSKLDALGWVRDVLASAMEERKGWEELEEARKSTAALTAPEGEETTADAEESEPPKPSSILIKPDNDERRVAMFKDNKLRLLMKLVGFTRLGEDHDPDASWIVPSSLTSADLQEAMDLIRKYEFDPPVYEDGKGPEDMLRSKAATERRAAPRVEFDDDSDGESDQDRGEYAADGPTARKPDGTRKILKRRRRERTPVELDDEEKQERAEARRRREMEKQMKVKSTMFVHDSDDEEWDEEKEKQFYDRESEIRKFTMAQFKKSMGLSVAEPTSSKKKRKADEQSKKDRKRRKTPPKRKAGPFDTDDSEDENMVISDGSEADSEEASKGVEEVDTEDEDEVTDTPLSSQQAGVRRTVEDNPPSTMTPAKEQDVVMVDDEDEDEDEDDAPIVRRPAARNIRAGFVIDSDSE</sequence>
<feature type="region of interest" description="Disordered" evidence="8">
    <location>
        <begin position="799"/>
        <end position="837"/>
    </location>
</feature>
<reference evidence="10" key="1">
    <citation type="journal article" date="2020" name="Stud. Mycol.">
        <title>101 Dothideomycetes genomes: a test case for predicting lifestyles and emergence of pathogens.</title>
        <authorList>
            <person name="Haridas S."/>
            <person name="Albert R."/>
            <person name="Binder M."/>
            <person name="Bloem J."/>
            <person name="Labutti K."/>
            <person name="Salamov A."/>
            <person name="Andreopoulos B."/>
            <person name="Baker S."/>
            <person name="Barry K."/>
            <person name="Bills G."/>
            <person name="Bluhm B."/>
            <person name="Cannon C."/>
            <person name="Castanera R."/>
            <person name="Culley D."/>
            <person name="Daum C."/>
            <person name="Ezra D."/>
            <person name="Gonzalez J."/>
            <person name="Henrissat B."/>
            <person name="Kuo A."/>
            <person name="Liang C."/>
            <person name="Lipzen A."/>
            <person name="Lutzoni F."/>
            <person name="Magnuson J."/>
            <person name="Mondo S."/>
            <person name="Nolan M."/>
            <person name="Ohm R."/>
            <person name="Pangilinan J."/>
            <person name="Park H.-J."/>
            <person name="Ramirez L."/>
            <person name="Alfaro M."/>
            <person name="Sun H."/>
            <person name="Tritt A."/>
            <person name="Yoshinaga Y."/>
            <person name="Zwiers L.-H."/>
            <person name="Turgeon B."/>
            <person name="Goodwin S."/>
            <person name="Spatafora J."/>
            <person name="Crous P."/>
            <person name="Grigoriev I."/>
        </authorList>
    </citation>
    <scope>NUCLEOTIDE SEQUENCE</scope>
    <source>
        <strain evidence="10">CBS 279.74</strain>
    </source>
</reference>
<feature type="domain" description="Timeless N-terminal" evidence="9">
    <location>
        <begin position="39"/>
        <end position="308"/>
    </location>
</feature>
<accession>A0A6G1KJP4</accession>
<feature type="compositionally biased region" description="Basic and acidic residues" evidence="8">
    <location>
        <begin position="976"/>
        <end position="992"/>
    </location>
</feature>
<keyword evidence="6" id="KW-0469">Meiosis</keyword>
<feature type="compositionally biased region" description="Acidic residues" evidence="8">
    <location>
        <begin position="1145"/>
        <end position="1158"/>
    </location>
</feature>
<evidence type="ECO:0000259" key="9">
    <source>
        <dbReference type="Pfam" id="PF04821"/>
    </source>
</evidence>
<comment type="subcellular location">
    <subcellularLocation>
        <location evidence="1">Nucleus</location>
    </subcellularLocation>
</comment>
<dbReference type="Pfam" id="PF04821">
    <property type="entry name" value="TIMELESS"/>
    <property type="match status" value="1"/>
</dbReference>
<keyword evidence="5" id="KW-0539">Nucleus</keyword>
<evidence type="ECO:0000256" key="4">
    <source>
        <dbReference type="ARBA" id="ARBA00022880"/>
    </source>
</evidence>
<evidence type="ECO:0000256" key="5">
    <source>
        <dbReference type="ARBA" id="ARBA00023242"/>
    </source>
</evidence>
<feature type="compositionally biased region" description="Basic and acidic residues" evidence="8">
    <location>
        <begin position="1011"/>
        <end position="1025"/>
    </location>
</feature>
<feature type="compositionally biased region" description="Acidic residues" evidence="8">
    <location>
        <begin position="1102"/>
        <end position="1112"/>
    </location>
</feature>
<dbReference type="EMBL" id="MU005766">
    <property type="protein sequence ID" value="KAF2712621.1"/>
    <property type="molecule type" value="Genomic_DNA"/>
</dbReference>
<comment type="similarity">
    <text evidence="2">Belongs to the timeless family.</text>
</comment>
<evidence type="ECO:0000256" key="6">
    <source>
        <dbReference type="ARBA" id="ARBA00023254"/>
    </source>
</evidence>